<organism evidence="2 3">
    <name type="scientific">Trichonephila inaurata madagascariensis</name>
    <dbReference type="NCBI Taxonomy" id="2747483"/>
    <lineage>
        <taxon>Eukaryota</taxon>
        <taxon>Metazoa</taxon>
        <taxon>Ecdysozoa</taxon>
        <taxon>Arthropoda</taxon>
        <taxon>Chelicerata</taxon>
        <taxon>Arachnida</taxon>
        <taxon>Araneae</taxon>
        <taxon>Araneomorphae</taxon>
        <taxon>Entelegynae</taxon>
        <taxon>Araneoidea</taxon>
        <taxon>Nephilidae</taxon>
        <taxon>Trichonephila</taxon>
        <taxon>Trichonephila inaurata</taxon>
    </lineage>
</organism>
<keyword evidence="1" id="KW-1133">Transmembrane helix</keyword>
<gene>
    <name evidence="2" type="primary">AVEN_205119_1</name>
    <name evidence="2" type="ORF">TNIN_142891</name>
</gene>
<feature type="transmembrane region" description="Helical" evidence="1">
    <location>
        <begin position="160"/>
        <end position="183"/>
    </location>
</feature>
<name>A0A8X7C755_9ARAC</name>
<accession>A0A8X7C755</accession>
<keyword evidence="3" id="KW-1185">Reference proteome</keyword>
<dbReference type="AlphaFoldDB" id="A0A8X7C755"/>
<feature type="transmembrane region" description="Helical" evidence="1">
    <location>
        <begin position="195"/>
        <end position="214"/>
    </location>
</feature>
<keyword evidence="1" id="KW-0812">Transmembrane</keyword>
<protein>
    <submittedName>
        <fullName evidence="2">Uncharacterized protein</fullName>
    </submittedName>
</protein>
<sequence>MFDSELDLQLSPTDSMVNMYKNLKSKEISLDIEKKPSELSQDLRVTNSVRKKSFEIEVFRDTAQTNFITKERIVNEFKWVFYVLQLIGIKQKNCSRSKAICPDEEKTGCLMCSLIRHVLKHLLNKLNKEFKSSFLSEDFKNLVFLYCELVNCLTSMDEEWSLFAFVTVLSSMIGLFWGCYLVAFYSEITSAQYSTLFCFTIVFLWFKLFILVSASTTNELLAKIKNGFRCMTYRISTPHLEIRRRLKEYLTRETRLTLWKIYVMDMPLVITSFGALLTYGMLLGTLGKTS</sequence>
<dbReference type="EMBL" id="BMAV01011978">
    <property type="protein sequence ID" value="GFY58275.1"/>
    <property type="molecule type" value="Genomic_DNA"/>
</dbReference>
<feature type="transmembrane region" description="Helical" evidence="1">
    <location>
        <begin position="266"/>
        <end position="286"/>
    </location>
</feature>
<evidence type="ECO:0000313" key="2">
    <source>
        <dbReference type="EMBL" id="GFY58275.1"/>
    </source>
</evidence>
<evidence type="ECO:0000256" key="1">
    <source>
        <dbReference type="SAM" id="Phobius"/>
    </source>
</evidence>
<keyword evidence="1" id="KW-0472">Membrane</keyword>
<comment type="caution">
    <text evidence="2">The sequence shown here is derived from an EMBL/GenBank/DDBJ whole genome shotgun (WGS) entry which is preliminary data.</text>
</comment>
<evidence type="ECO:0000313" key="3">
    <source>
        <dbReference type="Proteomes" id="UP000886998"/>
    </source>
</evidence>
<proteinExistence type="predicted"/>
<dbReference type="Proteomes" id="UP000886998">
    <property type="component" value="Unassembled WGS sequence"/>
</dbReference>
<reference evidence="2" key="1">
    <citation type="submission" date="2020-08" db="EMBL/GenBank/DDBJ databases">
        <title>Multicomponent nature underlies the extraordinary mechanical properties of spider dragline silk.</title>
        <authorList>
            <person name="Kono N."/>
            <person name="Nakamura H."/>
            <person name="Mori M."/>
            <person name="Yoshida Y."/>
            <person name="Ohtoshi R."/>
            <person name="Malay A.D."/>
            <person name="Moran D.A.P."/>
            <person name="Tomita M."/>
            <person name="Numata K."/>
            <person name="Arakawa K."/>
        </authorList>
    </citation>
    <scope>NUCLEOTIDE SEQUENCE</scope>
</reference>